<reference evidence="2" key="1">
    <citation type="journal article" date="2023" name="IMA Fungus">
        <title>Comparative genomic study of the Penicillium genus elucidates a diverse pangenome and 15 lateral gene transfer events.</title>
        <authorList>
            <person name="Petersen C."/>
            <person name="Sorensen T."/>
            <person name="Nielsen M.R."/>
            <person name="Sondergaard T.E."/>
            <person name="Sorensen J.L."/>
            <person name="Fitzpatrick D.A."/>
            <person name="Frisvad J.C."/>
            <person name="Nielsen K.L."/>
        </authorList>
    </citation>
    <scope>NUCLEOTIDE SEQUENCE</scope>
    <source>
        <strain evidence="2">IBT 17514</strain>
    </source>
</reference>
<dbReference type="PANTHER" id="PTHR34068">
    <property type="entry name" value="UPF0145 PROTEIN YBJQ"/>
    <property type="match status" value="1"/>
</dbReference>
<comment type="similarity">
    <text evidence="1">Belongs to the UPF0145 family.</text>
</comment>
<dbReference type="InterPro" id="IPR002765">
    <property type="entry name" value="UPF0145_YbjQ-like"/>
</dbReference>
<dbReference type="HAMAP" id="MF_00338">
    <property type="entry name" value="UPF0145"/>
    <property type="match status" value="1"/>
</dbReference>
<dbReference type="AlphaFoldDB" id="A0AAD6MQA9"/>
<reference evidence="2" key="2">
    <citation type="submission" date="2023-01" db="EMBL/GenBank/DDBJ databases">
        <authorList>
            <person name="Petersen C."/>
        </authorList>
    </citation>
    <scope>NUCLEOTIDE SEQUENCE</scope>
    <source>
        <strain evidence="2">IBT 17514</strain>
    </source>
</reference>
<evidence type="ECO:0000313" key="2">
    <source>
        <dbReference type="EMBL" id="KAJ5703430.1"/>
    </source>
</evidence>
<dbReference type="Proteomes" id="UP001215712">
    <property type="component" value="Unassembled WGS sequence"/>
</dbReference>
<organism evidence="2 3">
    <name type="scientific">Penicillium malachiteum</name>
    <dbReference type="NCBI Taxonomy" id="1324776"/>
    <lineage>
        <taxon>Eukaryota</taxon>
        <taxon>Fungi</taxon>
        <taxon>Dikarya</taxon>
        <taxon>Ascomycota</taxon>
        <taxon>Pezizomycotina</taxon>
        <taxon>Eurotiomycetes</taxon>
        <taxon>Eurotiomycetidae</taxon>
        <taxon>Eurotiales</taxon>
        <taxon>Aspergillaceae</taxon>
        <taxon>Penicillium</taxon>
    </lineage>
</organism>
<proteinExistence type="inferred from homology"/>
<comment type="caution">
    <text evidence="2">The sequence shown here is derived from an EMBL/GenBank/DDBJ whole genome shotgun (WGS) entry which is preliminary data.</text>
</comment>
<gene>
    <name evidence="2" type="ORF">N7493_011819</name>
</gene>
<dbReference type="PANTHER" id="PTHR34068:SF2">
    <property type="entry name" value="UPF0145 PROTEIN SCO3412"/>
    <property type="match status" value="1"/>
</dbReference>
<dbReference type="EMBL" id="JAQJAN010000023">
    <property type="protein sequence ID" value="KAJ5703430.1"/>
    <property type="molecule type" value="Genomic_DNA"/>
</dbReference>
<dbReference type="Pfam" id="PF01906">
    <property type="entry name" value="YbjQ_1"/>
    <property type="match status" value="1"/>
</dbReference>
<accession>A0AAD6MQA9</accession>
<dbReference type="InterPro" id="IPR035439">
    <property type="entry name" value="UPF0145_dom_sf"/>
</dbReference>
<name>A0AAD6MQA9_9EURO</name>
<sequence>MPNPESQGVQVPACFTDTHGVVISTMNDLPNYKIKKVLGTIYGITVRTRNWGADIGAVFRSAIGGEIRFFTNLMYSAREEAMERLVGECMSRGGNAIVAVRFDVASYGVCSQICAYGTACQVEAVEE</sequence>
<keyword evidence="3" id="KW-1185">Reference proteome</keyword>
<dbReference type="Gene3D" id="3.30.110.70">
    <property type="entry name" value="Hypothetical protein apc22750. Chain B"/>
    <property type="match status" value="1"/>
</dbReference>
<protein>
    <submittedName>
        <fullName evidence="2">UPF0145 protein</fullName>
    </submittedName>
</protein>
<evidence type="ECO:0000256" key="1">
    <source>
        <dbReference type="ARBA" id="ARBA00010751"/>
    </source>
</evidence>
<dbReference type="SUPFAM" id="SSF117782">
    <property type="entry name" value="YbjQ-like"/>
    <property type="match status" value="1"/>
</dbReference>
<evidence type="ECO:0000313" key="3">
    <source>
        <dbReference type="Proteomes" id="UP001215712"/>
    </source>
</evidence>